<name>A0A6C2C4F4_9LACO</name>
<dbReference type="OrthoDB" id="2079081at2"/>
<dbReference type="EMBL" id="SDGZ01000016">
    <property type="protein sequence ID" value="TYC48820.1"/>
    <property type="molecule type" value="Genomic_DNA"/>
</dbReference>
<dbReference type="AlphaFoldDB" id="A0A6C2C4F4"/>
<reference evidence="3 4" key="1">
    <citation type="submission" date="2019-01" db="EMBL/GenBank/DDBJ databases">
        <title>Weissella sp. nov., a novel lactic acid bacterium isolated from animal feces.</title>
        <authorList>
            <person name="Wang L.-T."/>
        </authorList>
    </citation>
    <scope>NUCLEOTIDE SEQUENCE [LARGE SCALE GENOMIC DNA]</scope>
    <source>
        <strain evidence="3 4">8H-2</strain>
    </source>
</reference>
<evidence type="ECO:0000259" key="2">
    <source>
        <dbReference type="Pfam" id="PF22768"/>
    </source>
</evidence>
<dbReference type="InterPro" id="IPR054738">
    <property type="entry name" value="Siphovirus-type_tail_C"/>
</dbReference>
<dbReference type="RefSeq" id="WP_148623058.1">
    <property type="nucleotide sequence ID" value="NZ_SDGZ01000016.1"/>
</dbReference>
<protein>
    <submittedName>
        <fullName evidence="3">Phage tail family protein</fullName>
    </submittedName>
</protein>
<feature type="domain" description="Siphovirus-type tail component RIFT-related" evidence="1">
    <location>
        <begin position="24"/>
        <end position="132"/>
    </location>
</feature>
<evidence type="ECO:0000313" key="3">
    <source>
        <dbReference type="EMBL" id="TYC48820.1"/>
    </source>
</evidence>
<comment type="caution">
    <text evidence="3">The sequence shown here is derived from an EMBL/GenBank/DDBJ whole genome shotgun (WGS) entry which is preliminary data.</text>
</comment>
<dbReference type="InterPro" id="IPR008841">
    <property type="entry name" value="Siphovirus-type_tail_N"/>
</dbReference>
<proteinExistence type="predicted"/>
<dbReference type="Pfam" id="PF05709">
    <property type="entry name" value="Sipho_tail"/>
    <property type="match status" value="1"/>
</dbReference>
<dbReference type="Gene3D" id="2.60.120.860">
    <property type="match status" value="1"/>
</dbReference>
<dbReference type="Pfam" id="PF22768">
    <property type="entry name" value="SPP1_Dit"/>
    <property type="match status" value="1"/>
</dbReference>
<accession>A0A6C2C4F4</accession>
<keyword evidence="4" id="KW-1185">Reference proteome</keyword>
<dbReference type="Gene3D" id="2.40.30.200">
    <property type="match status" value="1"/>
</dbReference>
<sequence length="293" mass="33032">MEKVRVIYKNTDGEELVMGRFAPFYMLSFSGFGTPETTITTQNLFGVDGAQKVARQISVREMEIILLIKGESFNELQDLKQRVIKVLNPALSGTIIYEVLDKTFEIDVEVIKGVDEGEDNTSLTQKGSLQFKALDPYWRDRSEYNKLIPLSQVENKFKFPLQITKDYKFAEMKPGEIITIENAGDAAVGAIFTLNFTKAVRNPRIYNVRTQEYFGFNYVFEAGDVVTINTIRNQKQVLFKENGKDAINAMSMRTPGSTFLILNKGQTYLQIQADSGLEGIIANLDYSPLVLGV</sequence>
<dbReference type="Proteomes" id="UP000371977">
    <property type="component" value="Unassembled WGS sequence"/>
</dbReference>
<evidence type="ECO:0000259" key="1">
    <source>
        <dbReference type="Pfam" id="PF05709"/>
    </source>
</evidence>
<organism evidence="3 4">
    <name type="scientific">Weissella muntiaci</name>
    <dbReference type="NCBI Taxonomy" id="2508881"/>
    <lineage>
        <taxon>Bacteria</taxon>
        <taxon>Bacillati</taxon>
        <taxon>Bacillota</taxon>
        <taxon>Bacilli</taxon>
        <taxon>Lactobacillales</taxon>
        <taxon>Lactobacillaceae</taxon>
        <taxon>Weissella</taxon>
    </lineage>
</organism>
<feature type="domain" description="Siphovirus-type tail component C-terminal" evidence="2">
    <location>
        <begin position="184"/>
        <end position="273"/>
    </location>
</feature>
<gene>
    <name evidence="3" type="ORF">ESZ50_08045</name>
</gene>
<evidence type="ECO:0000313" key="4">
    <source>
        <dbReference type="Proteomes" id="UP000371977"/>
    </source>
</evidence>